<organism evidence="2 3">
    <name type="scientific">Glutamicibacter arilaitensis</name>
    <dbReference type="NCBI Taxonomy" id="256701"/>
    <lineage>
        <taxon>Bacteria</taxon>
        <taxon>Bacillati</taxon>
        <taxon>Actinomycetota</taxon>
        <taxon>Actinomycetes</taxon>
        <taxon>Micrococcales</taxon>
        <taxon>Micrococcaceae</taxon>
        <taxon>Glutamicibacter</taxon>
    </lineage>
</organism>
<proteinExistence type="predicted"/>
<dbReference type="PANTHER" id="PTHR47472">
    <property type="entry name" value="PROPIONYL-COA CARBOXYLASE"/>
    <property type="match status" value="1"/>
</dbReference>
<gene>
    <name evidence="2" type="ORF">EXY26_03495</name>
</gene>
<dbReference type="InterPro" id="IPR010839">
    <property type="entry name" value="AtuA_N"/>
</dbReference>
<evidence type="ECO:0000313" key="3">
    <source>
        <dbReference type="Proteomes" id="UP000297638"/>
    </source>
</evidence>
<accession>A0A4Y8U2C4</accession>
<dbReference type="AlphaFoldDB" id="A0A4Y8U2C4"/>
<dbReference type="Pfam" id="PF07287">
    <property type="entry name" value="AtuA"/>
    <property type="match status" value="1"/>
</dbReference>
<feature type="domain" description="Acyclic terpene utilisation N-terminal" evidence="1">
    <location>
        <begin position="1"/>
        <end position="439"/>
    </location>
</feature>
<evidence type="ECO:0000313" key="2">
    <source>
        <dbReference type="EMBL" id="TFH57717.1"/>
    </source>
</evidence>
<reference evidence="2 3" key="1">
    <citation type="submission" date="2019-03" db="EMBL/GenBank/DDBJ databases">
        <title>Glutamicibacter sp. LJH19 genome.</title>
        <authorList>
            <person name="Sinai Borker S."/>
            <person name="Kumar R."/>
        </authorList>
    </citation>
    <scope>NUCLEOTIDE SEQUENCE [LARGE SCALE GENOMIC DNA]</scope>
    <source>
        <strain evidence="2 3">LJH19</strain>
    </source>
</reference>
<evidence type="ECO:0000259" key="1">
    <source>
        <dbReference type="Pfam" id="PF07287"/>
    </source>
</evidence>
<protein>
    <submittedName>
        <fullName evidence="2">DUF1446 domain-containing protein</fullName>
    </submittedName>
</protein>
<sequence>MRLGAGAGFAGDRIDPAVELAQHANLDYLIFEVLGERTIAAAHARRIGGTGVAYDSLLERRFEATLAHSRKSDTTIITNGGAADPEAAGQMALRVARAAGLLGTKVAVVTGDDVLEAIRALDPVLWETGKPLSAEDMELVSANAYLGAEPIIEALNAGADIVIAGRVADPALYLAPIAYEHQWDLANDWDLLGNGILVGHLLECAGQITGGYYADPVTKPVPDMETLGFPFADVARDGSALLSKLDHCGGSLTTRTAAEQLFYEVADPHAYVTPDVVADFSKVQLSEAGENTVRVHGAGGHRKPEQLKVTLGFKGGWIGEGQISYAGPRAYERAQLAAEIVTHRLVAIHGMSAESISVEYIGAGAALRGMSTNQEGIEIRLRVSARVDQWDHADAVGWEIEALYTNGPAAGGGVRRSIQEVLAVRSCYIPREFVQTKVQVEEA</sequence>
<name>A0A4Y8U2C4_9MICC</name>
<dbReference type="PANTHER" id="PTHR47472:SF1">
    <property type="entry name" value="DUF1446-DOMAIN-CONTAINING PROTEIN"/>
    <property type="match status" value="1"/>
</dbReference>
<dbReference type="Proteomes" id="UP000297638">
    <property type="component" value="Unassembled WGS sequence"/>
</dbReference>
<dbReference type="EMBL" id="SPDS01000001">
    <property type="protein sequence ID" value="TFH57717.1"/>
    <property type="molecule type" value="Genomic_DNA"/>
</dbReference>
<comment type="caution">
    <text evidence="2">The sequence shown here is derived from an EMBL/GenBank/DDBJ whole genome shotgun (WGS) entry which is preliminary data.</text>
</comment>